<dbReference type="OrthoDB" id="5393676at2"/>
<dbReference type="AlphaFoldDB" id="A0A346B062"/>
<dbReference type="RefSeq" id="WP_107195465.1">
    <property type="nucleotide sequence ID" value="NZ_PSNP01000005.1"/>
</dbReference>
<sequence>MNIDAILVNHCSPTLAGLKMGSLLCLPRLESRTDYEKLIDKYNHMYNQKGLHFRILYACPKRTLLYVYRPAMVASYIQDQAVMAFLTQYGYAAGDVLEHMLDHLADRFREGGCFPHESGIFLGYPLEDVCGFITHKGNHAKICGDWKVYGDADEASRIFRMFSCCREDYINRFAVGTTLESLIVA</sequence>
<dbReference type="KEGG" id="meg:DKB62_07975"/>
<name>A0A346B062_9FIRM</name>
<evidence type="ECO:0000313" key="1">
    <source>
        <dbReference type="EMBL" id="AXL21505.1"/>
    </source>
</evidence>
<keyword evidence="2" id="KW-1185">Reference proteome</keyword>
<evidence type="ECO:0000313" key="2">
    <source>
        <dbReference type="Proteomes" id="UP000254337"/>
    </source>
</evidence>
<dbReference type="EMBL" id="CP029462">
    <property type="protein sequence ID" value="AXL21505.1"/>
    <property type="molecule type" value="Genomic_DNA"/>
</dbReference>
<proteinExistence type="predicted"/>
<reference evidence="1 2" key="1">
    <citation type="submission" date="2018-05" db="EMBL/GenBank/DDBJ databases">
        <title>Complete genome sequence of Megasphaera sp. AJH120T, isolated from the ceca of a chicken.</title>
        <authorList>
            <person name="Maki J."/>
            <person name="Looft T."/>
        </authorList>
    </citation>
    <scope>NUCLEOTIDE SEQUENCE [LARGE SCALE GENOMIC DNA]</scope>
    <source>
        <strain evidence="1 2">AJH120</strain>
    </source>
</reference>
<accession>A0A346B062</accession>
<gene>
    <name evidence="1" type="ORF">DKB62_07975</name>
</gene>
<organism evidence="1 2">
    <name type="scientific">Megasphaera stantonii</name>
    <dbReference type="NCBI Taxonomy" id="2144175"/>
    <lineage>
        <taxon>Bacteria</taxon>
        <taxon>Bacillati</taxon>
        <taxon>Bacillota</taxon>
        <taxon>Negativicutes</taxon>
        <taxon>Veillonellales</taxon>
        <taxon>Veillonellaceae</taxon>
        <taxon>Megasphaera</taxon>
    </lineage>
</organism>
<protein>
    <submittedName>
        <fullName evidence="1">DUF3793 domain-containing protein</fullName>
    </submittedName>
</protein>
<dbReference type="InterPro" id="IPR024523">
    <property type="entry name" value="DUF3793"/>
</dbReference>
<dbReference type="Pfam" id="PF12672">
    <property type="entry name" value="DUF3793"/>
    <property type="match status" value="1"/>
</dbReference>
<dbReference type="Proteomes" id="UP000254337">
    <property type="component" value="Chromosome"/>
</dbReference>